<evidence type="ECO:0000256" key="3">
    <source>
        <dbReference type="ARBA" id="ARBA00022723"/>
    </source>
</evidence>
<dbReference type="Gene3D" id="2.60.40.10">
    <property type="entry name" value="Immunoglobulins"/>
    <property type="match status" value="1"/>
</dbReference>
<accession>A0A3B1A1R3</accession>
<dbReference type="PROSITE" id="PS51379">
    <property type="entry name" value="4FE4S_FER_2"/>
    <property type="match status" value="1"/>
</dbReference>
<dbReference type="InterPro" id="IPR017896">
    <property type="entry name" value="4Fe4S_Fe-S-bd"/>
</dbReference>
<dbReference type="PANTHER" id="PTHR30176:SF3">
    <property type="entry name" value="FERREDOXIN-TYPE PROTEIN NAPH"/>
    <property type="match status" value="1"/>
</dbReference>
<organism evidence="9">
    <name type="scientific">hydrothermal vent metagenome</name>
    <dbReference type="NCBI Taxonomy" id="652676"/>
    <lineage>
        <taxon>unclassified sequences</taxon>
        <taxon>metagenomes</taxon>
        <taxon>ecological metagenomes</taxon>
    </lineage>
</organism>
<dbReference type="Pfam" id="PF11614">
    <property type="entry name" value="FixG_C"/>
    <property type="match status" value="1"/>
</dbReference>
<dbReference type="SUPFAM" id="SSF54862">
    <property type="entry name" value="4Fe-4S ferredoxins"/>
    <property type="match status" value="1"/>
</dbReference>
<keyword evidence="5" id="KW-0408">Iron</keyword>
<feature type="transmembrane region" description="Helical" evidence="7">
    <location>
        <begin position="28"/>
        <end position="50"/>
    </location>
</feature>
<dbReference type="GO" id="GO:0046872">
    <property type="term" value="F:metal ion binding"/>
    <property type="evidence" value="ECO:0007669"/>
    <property type="project" value="UniProtKB-KW"/>
</dbReference>
<evidence type="ECO:0000259" key="8">
    <source>
        <dbReference type="PROSITE" id="PS51379"/>
    </source>
</evidence>
<keyword evidence="1" id="KW-0813">Transport</keyword>
<evidence type="ECO:0000256" key="5">
    <source>
        <dbReference type="ARBA" id="ARBA00023004"/>
    </source>
</evidence>
<keyword evidence="7" id="KW-0812">Transmembrane</keyword>
<gene>
    <name evidence="9" type="ORF">MNBD_GAMMA21-715</name>
</gene>
<keyword evidence="2" id="KW-0004">4Fe-4S</keyword>
<feature type="transmembrane region" description="Helical" evidence="7">
    <location>
        <begin position="193"/>
        <end position="210"/>
    </location>
</feature>
<dbReference type="Pfam" id="PF12801">
    <property type="entry name" value="Fer4_5"/>
    <property type="match status" value="1"/>
</dbReference>
<dbReference type="Pfam" id="PF13746">
    <property type="entry name" value="Fer4_18"/>
    <property type="match status" value="1"/>
</dbReference>
<evidence type="ECO:0000256" key="1">
    <source>
        <dbReference type="ARBA" id="ARBA00022448"/>
    </source>
</evidence>
<dbReference type="PANTHER" id="PTHR30176">
    <property type="entry name" value="FERREDOXIN-TYPE PROTEIN NAPH"/>
    <property type="match status" value="1"/>
</dbReference>
<dbReference type="InterPro" id="IPR032879">
    <property type="entry name" value="FixG_C"/>
</dbReference>
<dbReference type="AlphaFoldDB" id="A0A3B1A1R3"/>
<evidence type="ECO:0000256" key="6">
    <source>
        <dbReference type="ARBA" id="ARBA00023014"/>
    </source>
</evidence>
<evidence type="ECO:0000256" key="7">
    <source>
        <dbReference type="SAM" id="Phobius"/>
    </source>
</evidence>
<protein>
    <submittedName>
        <fullName evidence="9">Type cbb3 cytochrome oxidase biogenesis protein CcoG, involved in Cu oxidation</fullName>
    </submittedName>
</protein>
<dbReference type="InterPro" id="IPR051684">
    <property type="entry name" value="Electron_Trans/Redox"/>
</dbReference>
<dbReference type="EMBL" id="UOFR01000056">
    <property type="protein sequence ID" value="VAW97991.1"/>
    <property type="molecule type" value="Genomic_DNA"/>
</dbReference>
<dbReference type="GO" id="GO:0051539">
    <property type="term" value="F:4 iron, 4 sulfur cluster binding"/>
    <property type="evidence" value="ECO:0007669"/>
    <property type="project" value="UniProtKB-KW"/>
</dbReference>
<keyword evidence="7" id="KW-0472">Membrane</keyword>
<dbReference type="InterPro" id="IPR017900">
    <property type="entry name" value="4Fe4S_Fe_S_CS"/>
</dbReference>
<keyword evidence="3" id="KW-0479">Metal-binding</keyword>
<dbReference type="InterPro" id="IPR013783">
    <property type="entry name" value="Ig-like_fold"/>
</dbReference>
<feature type="transmembrane region" description="Helical" evidence="7">
    <location>
        <begin position="331"/>
        <end position="350"/>
    </location>
</feature>
<dbReference type="NCBIfam" id="TIGR02745">
    <property type="entry name" value="ccoG_rdxA_fixG"/>
    <property type="match status" value="1"/>
</dbReference>
<evidence type="ECO:0000313" key="9">
    <source>
        <dbReference type="EMBL" id="VAW97991.1"/>
    </source>
</evidence>
<evidence type="ECO:0000256" key="4">
    <source>
        <dbReference type="ARBA" id="ARBA00022982"/>
    </source>
</evidence>
<dbReference type="PROSITE" id="PS00198">
    <property type="entry name" value="4FE4S_FER_1"/>
    <property type="match status" value="1"/>
</dbReference>
<proteinExistence type="predicted"/>
<dbReference type="GO" id="GO:0005886">
    <property type="term" value="C:plasma membrane"/>
    <property type="evidence" value="ECO:0007669"/>
    <property type="project" value="TreeGrafter"/>
</dbReference>
<keyword evidence="7" id="KW-1133">Transmembrane helix</keyword>
<feature type="transmembrane region" description="Helical" evidence="7">
    <location>
        <begin position="155"/>
        <end position="173"/>
    </location>
</feature>
<keyword evidence="6" id="KW-0411">Iron-sulfur</keyword>
<feature type="transmembrane region" description="Helical" evidence="7">
    <location>
        <begin position="82"/>
        <end position="103"/>
    </location>
</feature>
<dbReference type="InterPro" id="IPR014116">
    <property type="entry name" value="Cyt_c_oxidase_cbb3_FixG"/>
</dbReference>
<reference evidence="9" key="1">
    <citation type="submission" date="2018-06" db="EMBL/GenBank/DDBJ databases">
        <authorList>
            <person name="Zhirakovskaya E."/>
        </authorList>
    </citation>
    <scope>NUCLEOTIDE SEQUENCE</scope>
</reference>
<keyword evidence="4" id="KW-0249">Electron transport</keyword>
<feature type="domain" description="4Fe-4S ferredoxin-type" evidence="8">
    <location>
        <begin position="253"/>
        <end position="282"/>
    </location>
</feature>
<sequence length="466" mass="53938">MNKDKSVSQDDQDGVFYAKHKKVYPREVHGLFASLRVIGVTVLLGFYYFVPWMYWNGKQAVLFDLPNRRFYIFDWTFWPQDFFYLAILLIIAAVALFFFTALAGRVWCGYACPQTVWTEIFLWFERKVEGSRNKQIKLDKAPLTRYKFSRKVLKHFIWISFSAWTGFTFVAYFTPVDQLASSIWNLTLGPWEWFWIVFYSFATYGNAGWLREQVCIYMCPYARFQSAMFDDDTLIISYDPTRGEPRGSRPKGVDPKSKELGECVDCTLCVQVCPTGIDIREGLQYQCIGCAACVDVCNEVMDKMGYSKNLIKYTTLNALDKIKTNIFRPRVIVYFVLLMVLTTGLLYSMATRIPLELDVVRDRNALYRTTPLGYIENIYTLKIANKELRDHTYKVTMDAPFKAKFILRDVHIKVSANLTTNVSARIQVDPIDIKKMSEKIVFSIVAIDKPELKTTAKAVFIGPKPK</sequence>
<evidence type="ECO:0000256" key="2">
    <source>
        <dbReference type="ARBA" id="ARBA00022485"/>
    </source>
</evidence>
<name>A0A3B1A1R3_9ZZZZ</name>